<keyword evidence="3 6" id="KW-1133">Transmembrane helix</keyword>
<reference evidence="9" key="1">
    <citation type="submission" date="2018-09" db="EMBL/GenBank/DDBJ databases">
        <title>Genome sequencing of strain 2DFWR-13.</title>
        <authorList>
            <person name="Heo J."/>
            <person name="Kim S.-J."/>
            <person name="Kwon S.-W."/>
        </authorList>
    </citation>
    <scope>NUCLEOTIDE SEQUENCE [LARGE SCALE GENOMIC DNA]</scope>
    <source>
        <strain evidence="9">2DFWR-13</strain>
    </source>
</reference>
<evidence type="ECO:0000256" key="1">
    <source>
        <dbReference type="ARBA" id="ARBA00004651"/>
    </source>
</evidence>
<evidence type="ECO:0000313" key="8">
    <source>
        <dbReference type="EMBL" id="AYF97895.1"/>
    </source>
</evidence>
<evidence type="ECO:0000256" key="5">
    <source>
        <dbReference type="SAM" id="MobiDB-lite"/>
    </source>
</evidence>
<dbReference type="Gene3D" id="1.20.1250.20">
    <property type="entry name" value="MFS general substrate transporter like domains"/>
    <property type="match status" value="2"/>
</dbReference>
<dbReference type="SUPFAM" id="SSF103473">
    <property type="entry name" value="MFS general substrate transporter"/>
    <property type="match status" value="1"/>
</dbReference>
<keyword evidence="9" id="KW-1185">Reference proteome</keyword>
<dbReference type="GO" id="GO:0022857">
    <property type="term" value="F:transmembrane transporter activity"/>
    <property type="evidence" value="ECO:0007669"/>
    <property type="project" value="InterPro"/>
</dbReference>
<evidence type="ECO:0000256" key="2">
    <source>
        <dbReference type="ARBA" id="ARBA00022692"/>
    </source>
</evidence>
<feature type="transmembrane region" description="Helical" evidence="6">
    <location>
        <begin position="142"/>
        <end position="166"/>
    </location>
</feature>
<evidence type="ECO:0000259" key="7">
    <source>
        <dbReference type="PROSITE" id="PS50850"/>
    </source>
</evidence>
<gene>
    <name evidence="8" type="ORF">D7I47_06225</name>
</gene>
<dbReference type="Pfam" id="PF07690">
    <property type="entry name" value="MFS_1"/>
    <property type="match status" value="1"/>
</dbReference>
<name>A0A387B9Q7_9MICO</name>
<dbReference type="Proteomes" id="UP000278886">
    <property type="component" value="Chromosome"/>
</dbReference>
<accession>A0A387B9Q7</accession>
<dbReference type="PROSITE" id="PS50850">
    <property type="entry name" value="MFS"/>
    <property type="match status" value="1"/>
</dbReference>
<feature type="transmembrane region" description="Helical" evidence="6">
    <location>
        <begin position="318"/>
        <end position="337"/>
    </location>
</feature>
<feature type="transmembrane region" description="Helical" evidence="6">
    <location>
        <begin position="374"/>
        <end position="395"/>
    </location>
</feature>
<feature type="transmembrane region" description="Helical" evidence="6">
    <location>
        <begin position="289"/>
        <end position="312"/>
    </location>
</feature>
<dbReference type="EMBL" id="CP032630">
    <property type="protein sequence ID" value="AYF97895.1"/>
    <property type="molecule type" value="Genomic_DNA"/>
</dbReference>
<dbReference type="PANTHER" id="PTHR23514:SF13">
    <property type="entry name" value="INNER MEMBRANE PROTEIN YBJJ"/>
    <property type="match status" value="1"/>
</dbReference>
<dbReference type="AlphaFoldDB" id="A0A387B9Q7"/>
<sequence>MTTTPSTTRPAHTTAWRNAVFATFALNGLGAATWAIRIPSIRDQLELSTSFVGYLILGVSIGSIVGLVLASHVIQWIGGRRTIAAMLLVCALALVGIGLGTSVLGSFGVVVAAMAAYGFGSAICDVAMNVEGAAVEKVIGRTLMPLFHASWSAGMVVGTTIGTALVFAHVDIAVHTIGMAALLLVGALLAPRAIPRVATHADTGEAVAHVSFRDRMAIWLEPRTLAIGLIALGMAFTEGSANDWLALGMVDDRGLENGQGAALFTVFTAAMMVGRIAGGPLIDRFGRVVVLWITGAAAAVGVALVIFVPVIPVAVVGIVLWGVGASLGFPIAMSAAADDPARAAARVSAVATLGYCAFLVGPPLIGLVGEHVGILNALLIVFVLIVLATLAAPAARPPRGARGRAAASEPAASESRG</sequence>
<feature type="transmembrane region" description="Helical" evidence="6">
    <location>
        <begin position="349"/>
        <end position="368"/>
    </location>
</feature>
<dbReference type="KEGG" id="lyd:D7I47_06225"/>
<feature type="transmembrane region" description="Helical" evidence="6">
    <location>
        <begin position="51"/>
        <end position="70"/>
    </location>
</feature>
<feature type="transmembrane region" description="Helical" evidence="6">
    <location>
        <begin position="172"/>
        <end position="190"/>
    </location>
</feature>
<feature type="domain" description="Major facilitator superfamily (MFS) profile" evidence="7">
    <location>
        <begin position="223"/>
        <end position="417"/>
    </location>
</feature>
<dbReference type="InterPro" id="IPR051788">
    <property type="entry name" value="MFS_Transporter"/>
</dbReference>
<keyword evidence="4 6" id="KW-0472">Membrane</keyword>
<dbReference type="CDD" id="cd17393">
    <property type="entry name" value="MFS_MosC_like"/>
    <property type="match status" value="1"/>
</dbReference>
<feature type="region of interest" description="Disordered" evidence="5">
    <location>
        <begin position="396"/>
        <end position="417"/>
    </location>
</feature>
<evidence type="ECO:0000256" key="3">
    <source>
        <dbReference type="ARBA" id="ARBA00022989"/>
    </source>
</evidence>
<proteinExistence type="predicted"/>
<feature type="transmembrane region" description="Helical" evidence="6">
    <location>
        <begin position="261"/>
        <end position="282"/>
    </location>
</feature>
<dbReference type="InterPro" id="IPR011701">
    <property type="entry name" value="MFS"/>
</dbReference>
<feature type="transmembrane region" description="Helical" evidence="6">
    <location>
        <begin position="223"/>
        <end position="241"/>
    </location>
</feature>
<dbReference type="InterPro" id="IPR020846">
    <property type="entry name" value="MFS_dom"/>
</dbReference>
<dbReference type="PANTHER" id="PTHR23514">
    <property type="entry name" value="BYPASS OF STOP CODON PROTEIN 6"/>
    <property type="match status" value="1"/>
</dbReference>
<evidence type="ECO:0000256" key="6">
    <source>
        <dbReference type="SAM" id="Phobius"/>
    </source>
</evidence>
<protein>
    <submittedName>
        <fullName evidence="8">MFS transporter</fullName>
    </submittedName>
</protein>
<dbReference type="GO" id="GO:0005886">
    <property type="term" value="C:plasma membrane"/>
    <property type="evidence" value="ECO:0007669"/>
    <property type="project" value="UniProtKB-SubCell"/>
</dbReference>
<evidence type="ECO:0000313" key="9">
    <source>
        <dbReference type="Proteomes" id="UP000278886"/>
    </source>
</evidence>
<organism evidence="8 9">
    <name type="scientific">Protaetiibacter intestinalis</name>
    <dbReference type="NCBI Taxonomy" id="2419774"/>
    <lineage>
        <taxon>Bacteria</taxon>
        <taxon>Bacillati</taxon>
        <taxon>Actinomycetota</taxon>
        <taxon>Actinomycetes</taxon>
        <taxon>Micrococcales</taxon>
        <taxon>Microbacteriaceae</taxon>
        <taxon>Protaetiibacter</taxon>
    </lineage>
</organism>
<keyword evidence="2 6" id="KW-0812">Transmembrane</keyword>
<dbReference type="InterPro" id="IPR036259">
    <property type="entry name" value="MFS_trans_sf"/>
</dbReference>
<dbReference type="OrthoDB" id="9809599at2"/>
<dbReference type="RefSeq" id="WP_120762243.1">
    <property type="nucleotide sequence ID" value="NZ_CP032630.1"/>
</dbReference>
<feature type="transmembrane region" description="Helical" evidence="6">
    <location>
        <begin position="82"/>
        <end position="101"/>
    </location>
</feature>
<comment type="subcellular location">
    <subcellularLocation>
        <location evidence="1">Cell membrane</location>
        <topology evidence="1">Multi-pass membrane protein</topology>
    </subcellularLocation>
</comment>
<feature type="transmembrane region" description="Helical" evidence="6">
    <location>
        <begin position="107"/>
        <end position="130"/>
    </location>
</feature>
<evidence type="ECO:0000256" key="4">
    <source>
        <dbReference type="ARBA" id="ARBA00023136"/>
    </source>
</evidence>